<reference evidence="3 4" key="1">
    <citation type="submission" date="2024-02" db="EMBL/GenBank/DDBJ databases">
        <title>Adaptive strategies in a cosmopolitan and abundant soil bacterium.</title>
        <authorList>
            <person name="Carini P."/>
        </authorList>
    </citation>
    <scope>NUCLEOTIDE SEQUENCE [LARGE SCALE GENOMIC DNA]</scope>
    <source>
        <strain evidence="3 4">AZCC 1608</strain>
    </source>
</reference>
<dbReference type="InterPro" id="IPR002821">
    <property type="entry name" value="Hydantoinase_A"/>
</dbReference>
<name>A0ABU8BD21_9BRAD</name>
<dbReference type="Gene3D" id="3.30.420.40">
    <property type="match status" value="1"/>
</dbReference>
<dbReference type="PANTHER" id="PTHR11365">
    <property type="entry name" value="5-OXOPROLINASE RELATED"/>
    <property type="match status" value="1"/>
</dbReference>
<dbReference type="SUPFAM" id="SSF53067">
    <property type="entry name" value="Actin-like ATPase domain"/>
    <property type="match status" value="1"/>
</dbReference>
<feature type="domain" description="Hydantoinase/oxoprolinase N-terminal" evidence="2">
    <location>
        <begin position="3"/>
        <end position="172"/>
    </location>
</feature>
<protein>
    <submittedName>
        <fullName evidence="3">N-methylhydantoinase A/oxoprolinase/acetone carboxylase beta subunit</fullName>
    </submittedName>
</protein>
<proteinExistence type="predicted"/>
<comment type="caution">
    <text evidence="3">The sequence shown here is derived from an EMBL/GenBank/DDBJ whole genome shotgun (WGS) entry which is preliminary data.</text>
</comment>
<feature type="domain" description="Hydantoinase A/oxoprolinase" evidence="1">
    <location>
        <begin position="191"/>
        <end position="361"/>
    </location>
</feature>
<dbReference type="Pfam" id="PF01968">
    <property type="entry name" value="Hydantoinase_A"/>
    <property type="match status" value="1"/>
</dbReference>
<dbReference type="InterPro" id="IPR045079">
    <property type="entry name" value="Oxoprolinase-like"/>
</dbReference>
<dbReference type="InterPro" id="IPR043129">
    <property type="entry name" value="ATPase_NBD"/>
</dbReference>
<dbReference type="Pfam" id="PF05378">
    <property type="entry name" value="Hydant_A_N"/>
    <property type="match status" value="1"/>
</dbReference>
<evidence type="ECO:0000259" key="2">
    <source>
        <dbReference type="Pfam" id="PF05378"/>
    </source>
</evidence>
<dbReference type="EMBL" id="JAZHRV010000001">
    <property type="protein sequence ID" value="MEH2556454.1"/>
    <property type="molecule type" value="Genomic_DNA"/>
</dbReference>
<dbReference type="RefSeq" id="WP_334481840.1">
    <property type="nucleotide sequence ID" value="NZ_JAZHRV010000001.1"/>
</dbReference>
<gene>
    <name evidence="3" type="ORF">V1286_003983</name>
</gene>
<evidence type="ECO:0000259" key="1">
    <source>
        <dbReference type="Pfam" id="PF01968"/>
    </source>
</evidence>
<evidence type="ECO:0000313" key="3">
    <source>
        <dbReference type="EMBL" id="MEH2556454.1"/>
    </source>
</evidence>
<accession>A0ABU8BD21</accession>
<keyword evidence="4" id="KW-1185">Reference proteome</keyword>
<evidence type="ECO:0000313" key="4">
    <source>
        <dbReference type="Proteomes" id="UP001364224"/>
    </source>
</evidence>
<dbReference type="PANTHER" id="PTHR11365:SF10">
    <property type="entry name" value="HYDANTOINASE_OXOPROLINASE"/>
    <property type="match status" value="1"/>
</dbReference>
<dbReference type="Proteomes" id="UP001364224">
    <property type="component" value="Unassembled WGS sequence"/>
</dbReference>
<dbReference type="InterPro" id="IPR008040">
    <property type="entry name" value="Hydant_A_N"/>
</dbReference>
<organism evidence="3 4">
    <name type="scientific">Bradyrhizobium algeriense</name>
    <dbReference type="NCBI Taxonomy" id="634784"/>
    <lineage>
        <taxon>Bacteria</taxon>
        <taxon>Pseudomonadati</taxon>
        <taxon>Pseudomonadota</taxon>
        <taxon>Alphaproteobacteria</taxon>
        <taxon>Hyphomicrobiales</taxon>
        <taxon>Nitrobacteraceae</taxon>
        <taxon>Bradyrhizobium</taxon>
    </lineage>
</organism>
<sequence>MRRIGIDVGGTNTDAVLLDGDKVVFAVKRPTTKDVTSGILDALKALRADPAARGPVDAVVIGTTHFINAVVQRRNLMKVAAIRIGMPASASLPPFCDWPQDLAEGVRGEIFMLEGGHDYDGRPIVPFDTAGMRAAARRIGDLGLRSVAVSSIFSPLDPSCEIAARDILQEICPDVAVTLSHDLGRIGLLERENAALLNAVLHDLAVETVAAFRKATAESGIDAPLFLTQNDGTVMQAETAIAFPVMSFASGATNSMRGAAHLSGLEDALVVDVGGTTSDIGQLRHGFPREANAVVEIGGVRTLFRMPDLLSIGLGGGSHIDPASAKVGPLSVGYRLTQDALVFGGEQLTATDIAVAAGLLDIGDRSRVASISKDMIAAALTDATRQLEENIDRMKTEAGDAPLIAVGGGAFLVPEKLAGVSQIIRVPFGDCANAVGAAIARVSGEADQVFRDLARDEAIAAALEIAERKAINAGADPGSLKTIEIEDMPIAYLPGNSLRVRVRVAGALNRIEASREVA</sequence>